<name>A0A397IGD3_9GLOM</name>
<comment type="caution">
    <text evidence="1">The sequence shown here is derived from an EMBL/GenBank/DDBJ whole genome shotgun (WGS) entry which is preliminary data.</text>
</comment>
<gene>
    <name evidence="1" type="ORF">Glove_219g144</name>
</gene>
<dbReference type="Proteomes" id="UP000266861">
    <property type="component" value="Unassembled WGS sequence"/>
</dbReference>
<accession>A0A397IGD3</accession>
<evidence type="ECO:0000313" key="1">
    <source>
        <dbReference type="EMBL" id="RHZ74855.1"/>
    </source>
</evidence>
<sequence>MEAICGWITTDFCVTWTMIENNNNNNNHNANSELEPRLICNQELFLYEIKSHSLYRNSFEEYTKILSQCSKCEIEIESTDITLNTNAPMQISQMKTMAFRASNPIISHIPLYPEYADQTQA</sequence>
<proteinExistence type="predicted"/>
<protein>
    <submittedName>
        <fullName evidence="1">Uncharacterized protein</fullName>
    </submittedName>
</protein>
<keyword evidence="2" id="KW-1185">Reference proteome</keyword>
<reference evidence="1 2" key="1">
    <citation type="submission" date="2018-08" db="EMBL/GenBank/DDBJ databases">
        <title>Genome and evolution of the arbuscular mycorrhizal fungus Diversispora epigaea (formerly Glomus versiforme) and its bacterial endosymbionts.</title>
        <authorList>
            <person name="Sun X."/>
            <person name="Fei Z."/>
            <person name="Harrison M."/>
        </authorList>
    </citation>
    <scope>NUCLEOTIDE SEQUENCE [LARGE SCALE GENOMIC DNA]</scope>
    <source>
        <strain evidence="1 2">IT104</strain>
    </source>
</reference>
<evidence type="ECO:0000313" key="2">
    <source>
        <dbReference type="Proteomes" id="UP000266861"/>
    </source>
</evidence>
<dbReference type="EMBL" id="PQFF01000204">
    <property type="protein sequence ID" value="RHZ74855.1"/>
    <property type="molecule type" value="Genomic_DNA"/>
</dbReference>
<dbReference type="AlphaFoldDB" id="A0A397IGD3"/>
<organism evidence="1 2">
    <name type="scientific">Diversispora epigaea</name>
    <dbReference type="NCBI Taxonomy" id="1348612"/>
    <lineage>
        <taxon>Eukaryota</taxon>
        <taxon>Fungi</taxon>
        <taxon>Fungi incertae sedis</taxon>
        <taxon>Mucoromycota</taxon>
        <taxon>Glomeromycotina</taxon>
        <taxon>Glomeromycetes</taxon>
        <taxon>Diversisporales</taxon>
        <taxon>Diversisporaceae</taxon>
        <taxon>Diversispora</taxon>
    </lineage>
</organism>